<evidence type="ECO:0000313" key="9">
    <source>
        <dbReference type="EMBL" id="CDX03838.1"/>
    </source>
</evidence>
<keyword evidence="5 8" id="KW-0812">Transmembrane</keyword>
<name>A0A098B4P3_DESHA</name>
<feature type="transmembrane region" description="Helical" evidence="8">
    <location>
        <begin position="183"/>
        <end position="203"/>
    </location>
</feature>
<dbReference type="Pfam" id="PF01925">
    <property type="entry name" value="TauE"/>
    <property type="match status" value="1"/>
</dbReference>
<dbReference type="InterPro" id="IPR002781">
    <property type="entry name" value="TM_pro_TauE-like"/>
</dbReference>
<dbReference type="PATRIC" id="fig|49338.4.peg.4247"/>
<dbReference type="PANTHER" id="PTHR30269">
    <property type="entry name" value="TRANSMEMBRANE PROTEIN YFCA"/>
    <property type="match status" value="1"/>
</dbReference>
<feature type="transmembrane region" description="Helical" evidence="8">
    <location>
        <begin position="59"/>
        <end position="76"/>
    </location>
</feature>
<feature type="transmembrane region" description="Helical" evidence="8">
    <location>
        <begin position="110"/>
        <end position="127"/>
    </location>
</feature>
<evidence type="ECO:0000256" key="7">
    <source>
        <dbReference type="ARBA" id="ARBA00023136"/>
    </source>
</evidence>
<feature type="transmembrane region" description="Helical" evidence="8">
    <location>
        <begin position="12"/>
        <end position="29"/>
    </location>
</feature>
<comment type="similarity">
    <text evidence="2 8">Belongs to the 4-toluene sulfonate uptake permease (TSUP) (TC 2.A.102) family.</text>
</comment>
<feature type="transmembrane region" description="Helical" evidence="8">
    <location>
        <begin position="238"/>
        <end position="255"/>
    </location>
</feature>
<organism evidence="9">
    <name type="scientific">Desulfitobacterium hafniense</name>
    <name type="common">Desulfitobacterium frappieri</name>
    <dbReference type="NCBI Taxonomy" id="49338"/>
    <lineage>
        <taxon>Bacteria</taxon>
        <taxon>Bacillati</taxon>
        <taxon>Bacillota</taxon>
        <taxon>Clostridia</taxon>
        <taxon>Eubacteriales</taxon>
        <taxon>Desulfitobacteriaceae</taxon>
        <taxon>Desulfitobacterium</taxon>
    </lineage>
</organism>
<gene>
    <name evidence="9" type="ORF">DPCES_3952</name>
</gene>
<feature type="transmembrane region" description="Helical" evidence="8">
    <location>
        <begin position="88"/>
        <end position="105"/>
    </location>
</feature>
<keyword evidence="6 8" id="KW-1133">Transmembrane helix</keyword>
<feature type="transmembrane region" description="Helical" evidence="8">
    <location>
        <begin position="35"/>
        <end position="52"/>
    </location>
</feature>
<dbReference type="EMBL" id="LK996017">
    <property type="protein sequence ID" value="CDX03838.1"/>
    <property type="molecule type" value="Genomic_DNA"/>
</dbReference>
<proteinExistence type="inferred from homology"/>
<keyword evidence="3" id="KW-0813">Transport</keyword>
<dbReference type="RefSeq" id="WP_208926244.1">
    <property type="nucleotide sequence ID" value="NZ_LK996017.1"/>
</dbReference>
<reference evidence="9" key="1">
    <citation type="submission" date="2014-07" db="EMBL/GenBank/DDBJ databases">
        <authorList>
            <person name="Hornung V.Bastian."/>
        </authorList>
    </citation>
    <scope>NUCLEOTIDE SEQUENCE</scope>
    <source>
        <strain evidence="9">PCE-S</strain>
    </source>
</reference>
<evidence type="ECO:0000256" key="1">
    <source>
        <dbReference type="ARBA" id="ARBA00004651"/>
    </source>
</evidence>
<evidence type="ECO:0000256" key="3">
    <source>
        <dbReference type="ARBA" id="ARBA00022448"/>
    </source>
</evidence>
<protein>
    <recommendedName>
        <fullName evidence="8">Probable membrane transporter protein</fullName>
    </recommendedName>
</protein>
<accession>A0A098B4P3</accession>
<dbReference type="InterPro" id="IPR052017">
    <property type="entry name" value="TSUP"/>
</dbReference>
<evidence type="ECO:0000256" key="6">
    <source>
        <dbReference type="ARBA" id="ARBA00022989"/>
    </source>
</evidence>
<dbReference type="AlphaFoldDB" id="A0A098B4P3"/>
<dbReference type="PANTHER" id="PTHR30269:SF23">
    <property type="entry name" value="MEMBRANE TRANSPORTER PROTEIN YDHB-RELATED"/>
    <property type="match status" value="1"/>
</dbReference>
<comment type="subcellular location">
    <subcellularLocation>
        <location evidence="1 8">Cell membrane</location>
        <topology evidence="1 8">Multi-pass membrane protein</topology>
    </subcellularLocation>
</comment>
<keyword evidence="4 8" id="KW-1003">Cell membrane</keyword>
<dbReference type="GO" id="GO:0005886">
    <property type="term" value="C:plasma membrane"/>
    <property type="evidence" value="ECO:0007669"/>
    <property type="project" value="UniProtKB-SubCell"/>
</dbReference>
<evidence type="ECO:0000256" key="2">
    <source>
        <dbReference type="ARBA" id="ARBA00009142"/>
    </source>
</evidence>
<feature type="transmembrane region" description="Helical" evidence="8">
    <location>
        <begin position="209"/>
        <end position="231"/>
    </location>
</feature>
<evidence type="ECO:0000256" key="4">
    <source>
        <dbReference type="ARBA" id="ARBA00022475"/>
    </source>
</evidence>
<evidence type="ECO:0000256" key="8">
    <source>
        <dbReference type="RuleBase" id="RU363041"/>
    </source>
</evidence>
<evidence type="ECO:0000256" key="5">
    <source>
        <dbReference type="ARBA" id="ARBA00022692"/>
    </source>
</evidence>
<keyword evidence="7 8" id="KW-0472">Membrane</keyword>
<sequence length="256" mass="28006">MELNMDSFLHMLDLTWIQFAVVMLTAFLVGFSKTGVSGVLMLVIPVLASAFGGKDSTGILLPILLVGDVFAVWSYRKSIDWKKVFAPLPWALIGLFTGAVVGRIIDDQVFIILIGVIILFCLGILVYTEKMGKNFTVPTGTWFYVTAGILSGFATMIGNAAGPIFSVYLLALGLQKNDFMGTAALFFFIINSLKVPVQIFAWHNMGLQSFLLAGVMLPMVALGAALGLFIIKKINEKIFRYLIICMTALSALRLFL</sequence>
<feature type="transmembrane region" description="Helical" evidence="8">
    <location>
        <begin position="142"/>
        <end position="171"/>
    </location>
</feature>